<evidence type="ECO:0000313" key="1">
    <source>
        <dbReference type="EMBL" id="OOF57493.1"/>
    </source>
</evidence>
<dbReference type="Proteomes" id="UP000188541">
    <property type="component" value="Unassembled WGS sequence"/>
</dbReference>
<proteinExistence type="predicted"/>
<gene>
    <name evidence="1" type="ORF">BKK55_04335</name>
</gene>
<comment type="caution">
    <text evidence="1">The sequence shown here is derived from an EMBL/GenBank/DDBJ whole genome shotgun (WGS) entry which is preliminary data.</text>
</comment>
<keyword evidence="2" id="KW-1185">Reference proteome</keyword>
<dbReference type="STRING" id="1908266.BKK55_04335"/>
<protein>
    <submittedName>
        <fullName evidence="1">Uncharacterized protein</fullName>
    </submittedName>
</protein>
<dbReference type="AlphaFoldDB" id="A0A1V3JLM9"/>
<evidence type="ECO:0000313" key="2">
    <source>
        <dbReference type="Proteomes" id="UP000188541"/>
    </source>
</evidence>
<organism evidence="1 2">
    <name type="scientific">Rodentibacter genomosp. 2</name>
    <dbReference type="NCBI Taxonomy" id="1908266"/>
    <lineage>
        <taxon>Bacteria</taxon>
        <taxon>Pseudomonadati</taxon>
        <taxon>Pseudomonadota</taxon>
        <taxon>Gammaproteobacteria</taxon>
        <taxon>Pasteurellales</taxon>
        <taxon>Pasteurellaceae</taxon>
        <taxon>Rodentibacter</taxon>
    </lineage>
</organism>
<dbReference type="RefSeq" id="WP_077550769.1">
    <property type="nucleotide sequence ID" value="NZ_MLHO01000021.1"/>
</dbReference>
<reference evidence="1 2" key="1">
    <citation type="submission" date="2016-10" db="EMBL/GenBank/DDBJ databases">
        <title>Rodentibacter gen. nov. and new species.</title>
        <authorList>
            <person name="Christensen H."/>
        </authorList>
    </citation>
    <scope>NUCLEOTIDE SEQUENCE [LARGE SCALE GENOMIC DNA]</scope>
    <source>
        <strain evidence="1 2">1996246016</strain>
    </source>
</reference>
<dbReference type="EMBL" id="MLHO01000021">
    <property type="protein sequence ID" value="OOF57493.1"/>
    <property type="molecule type" value="Genomic_DNA"/>
</dbReference>
<name>A0A1V3JLM9_9PAST</name>
<dbReference type="InterPro" id="IPR025586">
    <property type="entry name" value="PcfJ"/>
</dbReference>
<dbReference type="Pfam" id="PF14284">
    <property type="entry name" value="PcfJ"/>
    <property type="match status" value="1"/>
</dbReference>
<sequence length="521" mass="63232">MNKVLFRNPEMTEFYQSCKTFIFTHKLYEVYRTENDEKKAVLTLFNFYRYTKLHKTGKVYAEYLCLKEKKWKRERVKKTFTHCYNLPIFNVSLKYLLYMQHDVIVKVVNHFQRLHPQAQGMLYSWKDKIISMLKKYLRKRSIILSHYENHMKYLTKWLWLNFWDNPVISMLVRIEGYCNNNDLSHYIFYQKYLSLLDRVKTEFPNLLPLLSNIKPCYWNDPHLFSYQYWVMSKEGRLPRCQETDFLYSKKRTAPFCRTKQQWRWLKKQSSQFVKVWIFHHTELEYLIQHGISEPMPVCLKICILTKANILDQIDISKEHFYQALRLFIRYAIFYWKNNGFKALRVYLKDISDTFYDIGDYLASGVGQHRGLPPTWEQLINRSLQWHRQLLEEQQRRQNEAHQQQLAKSWNGYLSFYKIESVEFTALTTGQALYEEGQRMQHCIFTYTDACADGVYLAFSVKYLEQLNTKMKPYYSTLGLFWHKQKKKWQIEQHRGACNQSVSEYLEHISKQFCEVLNDIEK</sequence>
<accession>A0A1V3JLM9</accession>